<comment type="caution">
    <text evidence="1">The sequence shown here is derived from an EMBL/GenBank/DDBJ whole genome shotgun (WGS) entry which is preliminary data.</text>
</comment>
<keyword evidence="2" id="KW-1185">Reference proteome</keyword>
<name>V8CMQ6_9BACT</name>
<reference evidence="1 2" key="1">
    <citation type="submission" date="2013-10" db="EMBL/GenBank/DDBJ databases">
        <title>The Genome Sequence of Prevotella nigrescens CC14M.</title>
        <authorList>
            <consortium name="The Broad Institute Genomics Platform"/>
            <person name="Earl A."/>
            <person name="Allen-Vercoe E."/>
            <person name="Daigneault M."/>
            <person name="Young S.K."/>
            <person name="Zeng Q."/>
            <person name="Gargeya S."/>
            <person name="Fitzgerald M."/>
            <person name="Abouelleil A."/>
            <person name="Alvarado L."/>
            <person name="Chapman S.B."/>
            <person name="Gainer-Dewar J."/>
            <person name="Goldberg J."/>
            <person name="Griggs A."/>
            <person name="Gujja S."/>
            <person name="Hansen M."/>
            <person name="Howarth C."/>
            <person name="Imamovic A."/>
            <person name="Ireland A."/>
            <person name="Larimer J."/>
            <person name="McCowan C."/>
            <person name="Murphy C."/>
            <person name="Pearson M."/>
            <person name="Poon T.W."/>
            <person name="Priest M."/>
            <person name="Roberts A."/>
            <person name="Saif S."/>
            <person name="Shea T."/>
            <person name="Sykes S."/>
            <person name="Wortman J."/>
            <person name="Nusbaum C."/>
            <person name="Birren B."/>
        </authorList>
    </citation>
    <scope>NUCLEOTIDE SEQUENCE [LARGE SCALE GENOMIC DNA]</scope>
    <source>
        <strain evidence="1 2">CC14M</strain>
    </source>
</reference>
<protein>
    <submittedName>
        <fullName evidence="1">Uncharacterized protein</fullName>
    </submittedName>
</protein>
<proteinExistence type="predicted"/>
<dbReference type="Proteomes" id="UP000018727">
    <property type="component" value="Unassembled WGS sequence"/>
</dbReference>
<evidence type="ECO:0000313" key="1">
    <source>
        <dbReference type="EMBL" id="ETD28387.1"/>
    </source>
</evidence>
<gene>
    <name evidence="1" type="ORF">HMPREF1173_01636</name>
</gene>
<dbReference type="AlphaFoldDB" id="V8CMQ6"/>
<evidence type="ECO:0000313" key="2">
    <source>
        <dbReference type="Proteomes" id="UP000018727"/>
    </source>
</evidence>
<dbReference type="EMBL" id="AZJH01000024">
    <property type="protein sequence ID" value="ETD28387.1"/>
    <property type="molecule type" value="Genomic_DNA"/>
</dbReference>
<accession>V8CMQ6</accession>
<dbReference type="HOGENOM" id="CLU_3171676_0_0_10"/>
<sequence length="47" mass="5422">MYKVIGSFHQTKSLLMINILCCTKILLVTDEVGNIKERQNSNDFLHI</sequence>
<organism evidence="1 2">
    <name type="scientific">Prevotella nigrescens CC14M</name>
    <dbReference type="NCBI Taxonomy" id="1073366"/>
    <lineage>
        <taxon>Bacteria</taxon>
        <taxon>Pseudomonadati</taxon>
        <taxon>Bacteroidota</taxon>
        <taxon>Bacteroidia</taxon>
        <taxon>Bacteroidales</taxon>
        <taxon>Prevotellaceae</taxon>
        <taxon>Prevotella</taxon>
    </lineage>
</organism>